<keyword evidence="1" id="KW-1133">Transmembrane helix</keyword>
<name>A0ABP1GSG8_9EUKA</name>
<gene>
    <name evidence="2" type="ORF">HINF_LOCUS4940</name>
</gene>
<comment type="caution">
    <text evidence="2">The sequence shown here is derived from an EMBL/GenBank/DDBJ whole genome shotgun (WGS) entry which is preliminary data.</text>
</comment>
<dbReference type="EMBL" id="CAXDID020000009">
    <property type="protein sequence ID" value="CAL5978756.1"/>
    <property type="molecule type" value="Genomic_DNA"/>
</dbReference>
<evidence type="ECO:0000256" key="1">
    <source>
        <dbReference type="SAM" id="Phobius"/>
    </source>
</evidence>
<keyword evidence="1" id="KW-0472">Membrane</keyword>
<accession>A0ABP1GSG8</accession>
<proteinExistence type="predicted"/>
<reference evidence="2 3" key="1">
    <citation type="submission" date="2024-07" db="EMBL/GenBank/DDBJ databases">
        <authorList>
            <person name="Akdeniz Z."/>
        </authorList>
    </citation>
    <scope>NUCLEOTIDE SEQUENCE [LARGE SCALE GENOMIC DNA]</scope>
</reference>
<dbReference type="Proteomes" id="UP001642409">
    <property type="component" value="Unassembled WGS sequence"/>
</dbReference>
<keyword evidence="3" id="KW-1185">Reference proteome</keyword>
<evidence type="ECO:0000313" key="3">
    <source>
        <dbReference type="Proteomes" id="UP001642409"/>
    </source>
</evidence>
<keyword evidence="1" id="KW-0812">Transmembrane</keyword>
<evidence type="ECO:0000313" key="2">
    <source>
        <dbReference type="EMBL" id="CAL5978756.1"/>
    </source>
</evidence>
<feature type="transmembrane region" description="Helical" evidence="1">
    <location>
        <begin position="70"/>
        <end position="95"/>
    </location>
</feature>
<sequence>MFQPGILLDIIQCSDSNFKQLYNGQIRTLTRVRNQGGIKQFQQSILTSKILIILDYQQLIYYFYYCIYHLQLHFILFLTLIQYFFLIFTLILTYLSQHLLTTQHYQLVRANYLQTLLHLLKNQTSLSLFQHQFKYQVIHHKHQLSHSTVTPQQTAPSVKRPANYYKRLEQLKNKQTIQEPIPLFEPENEKAELQRLRKLCEFQQNRIKFLEKKLIVKIRGDQEPEMDSEEEKEKYSQIRKKQQLQEVEIVNTTEQCTQTEAENKQCVEEERVYTNIKSIWDIPDQDTMFMKRIQW</sequence>
<protein>
    <submittedName>
        <fullName evidence="2">Hypothetical_protein</fullName>
    </submittedName>
</protein>
<organism evidence="2 3">
    <name type="scientific">Hexamita inflata</name>
    <dbReference type="NCBI Taxonomy" id="28002"/>
    <lineage>
        <taxon>Eukaryota</taxon>
        <taxon>Metamonada</taxon>
        <taxon>Diplomonadida</taxon>
        <taxon>Hexamitidae</taxon>
        <taxon>Hexamitinae</taxon>
        <taxon>Hexamita</taxon>
    </lineage>
</organism>